<dbReference type="OrthoDB" id="5508973at2"/>
<accession>A0A1W2EBT9</accession>
<evidence type="ECO:0008006" key="4">
    <source>
        <dbReference type="Google" id="ProtNLM"/>
    </source>
</evidence>
<organism evidence="2 3">
    <name type="scientific">Fulvimarina manganoxydans</name>
    <dbReference type="NCBI Taxonomy" id="937218"/>
    <lineage>
        <taxon>Bacteria</taxon>
        <taxon>Pseudomonadati</taxon>
        <taxon>Pseudomonadota</taxon>
        <taxon>Alphaproteobacteria</taxon>
        <taxon>Hyphomicrobiales</taxon>
        <taxon>Aurantimonadaceae</taxon>
        <taxon>Fulvimarina</taxon>
    </lineage>
</organism>
<evidence type="ECO:0000256" key="1">
    <source>
        <dbReference type="SAM" id="MobiDB-lite"/>
    </source>
</evidence>
<proteinExistence type="predicted"/>
<evidence type="ECO:0000313" key="3">
    <source>
        <dbReference type="Proteomes" id="UP000192656"/>
    </source>
</evidence>
<dbReference type="EMBL" id="FWXR01000023">
    <property type="protein sequence ID" value="SMD07214.1"/>
    <property type="molecule type" value="Genomic_DNA"/>
</dbReference>
<dbReference type="Proteomes" id="UP000192656">
    <property type="component" value="Unassembled WGS sequence"/>
</dbReference>
<name>A0A1W2EBT9_9HYPH</name>
<dbReference type="AlphaFoldDB" id="A0A1W2EBT9"/>
<feature type="region of interest" description="Disordered" evidence="1">
    <location>
        <begin position="80"/>
        <end position="107"/>
    </location>
</feature>
<evidence type="ECO:0000313" key="2">
    <source>
        <dbReference type="EMBL" id="SMD07214.1"/>
    </source>
</evidence>
<protein>
    <recommendedName>
        <fullName evidence="4">DUF551 domain-containing protein</fullName>
    </recommendedName>
</protein>
<gene>
    <name evidence="2" type="ORF">SAMN06297251_12378</name>
</gene>
<dbReference type="RefSeq" id="WP_084412126.1">
    <property type="nucleotide sequence ID" value="NZ_FWXR01000023.1"/>
</dbReference>
<reference evidence="2 3" key="1">
    <citation type="submission" date="2017-04" db="EMBL/GenBank/DDBJ databases">
        <authorList>
            <person name="Afonso C.L."/>
            <person name="Miller P.J."/>
            <person name="Scott M.A."/>
            <person name="Spackman E."/>
            <person name="Goraichik I."/>
            <person name="Dimitrov K.M."/>
            <person name="Suarez D.L."/>
            <person name="Swayne D.E."/>
        </authorList>
    </citation>
    <scope>NUCLEOTIDE SEQUENCE [LARGE SCALE GENOMIC DNA]</scope>
    <source>
        <strain evidence="2 3">CGMCC 1.10972</strain>
    </source>
</reference>
<keyword evidence="3" id="KW-1185">Reference proteome</keyword>
<sequence length="107" mass="11392">MAETVTQGWAAMKGADRSGERILVTVRGGEQGPPEVDTVRWAAPRGAHEKCWIATDSGPEAPVTYEDDDLVAWMPLPTPTANRNLSGGEAIEPARESDFLEQGGSGI</sequence>